<accession>A0A0F5FI33</accession>
<proteinExistence type="predicted"/>
<evidence type="ECO:0008006" key="4">
    <source>
        <dbReference type="Google" id="ProtNLM"/>
    </source>
</evidence>
<protein>
    <recommendedName>
        <fullName evidence="4">Ricin B lectin domain-containing protein</fullName>
    </recommendedName>
</protein>
<evidence type="ECO:0000313" key="3">
    <source>
        <dbReference type="Proteomes" id="UP000033632"/>
    </source>
</evidence>
<dbReference type="PATRIC" id="fig|443610.3.peg.2035"/>
<organism evidence="2 3">
    <name type="scientific">Devosia geojensis</name>
    <dbReference type="NCBI Taxonomy" id="443610"/>
    <lineage>
        <taxon>Bacteria</taxon>
        <taxon>Pseudomonadati</taxon>
        <taxon>Pseudomonadota</taxon>
        <taxon>Alphaproteobacteria</taxon>
        <taxon>Hyphomicrobiales</taxon>
        <taxon>Devosiaceae</taxon>
        <taxon>Devosia</taxon>
    </lineage>
</organism>
<evidence type="ECO:0000256" key="1">
    <source>
        <dbReference type="SAM" id="SignalP"/>
    </source>
</evidence>
<dbReference type="AlphaFoldDB" id="A0A0F5FI33"/>
<name>A0A0F5FI33_9HYPH</name>
<gene>
    <name evidence="2" type="ORF">VE25_18640</name>
</gene>
<keyword evidence="3" id="KW-1185">Reference proteome</keyword>
<reference evidence="2 3" key="1">
    <citation type="submission" date="2015-03" db="EMBL/GenBank/DDBJ databases">
        <authorList>
            <person name="Hassan Y.I."/>
            <person name="Lepp D."/>
            <person name="Li X.-Z."/>
            <person name="Zhou T."/>
        </authorList>
    </citation>
    <scope>NUCLEOTIDE SEQUENCE [LARGE SCALE GENOMIC DNA]</scope>
    <source>
        <strain evidence="2 3">BD-c194</strain>
    </source>
</reference>
<dbReference type="RefSeq" id="WP_046110161.1">
    <property type="nucleotide sequence ID" value="NZ_JZEX01000157.1"/>
</dbReference>
<dbReference type="EMBL" id="JZEX01000157">
    <property type="protein sequence ID" value="KKB08529.1"/>
    <property type="molecule type" value="Genomic_DNA"/>
</dbReference>
<feature type="signal peptide" evidence="1">
    <location>
        <begin position="1"/>
        <end position="26"/>
    </location>
</feature>
<feature type="chain" id="PRO_5002486390" description="Ricin B lectin domain-containing protein" evidence="1">
    <location>
        <begin position="27"/>
        <end position="160"/>
    </location>
</feature>
<dbReference type="Proteomes" id="UP000033632">
    <property type="component" value="Unassembled WGS sequence"/>
</dbReference>
<evidence type="ECO:0000313" key="2">
    <source>
        <dbReference type="EMBL" id="KKB08529.1"/>
    </source>
</evidence>
<dbReference type="OrthoDB" id="7946343at2"/>
<keyword evidence="1" id="KW-0732">Signal</keyword>
<comment type="caution">
    <text evidence="2">The sequence shown here is derived from an EMBL/GenBank/DDBJ whole genome shotgun (WGS) entry which is preliminary data.</text>
</comment>
<sequence length="160" mass="17362">MSVRKFFFGLMAAAMMMLGHAGPSLAQDNSTRVIVPDRPGGALIAGCYRVTRSIYGPYRLTFCLERRGTYQVTGGGVNCQGRLNWTASGRDVSIQLQRSRCGNGVAWSADRMSCRGAGIFQGILSRILVPDVPYLGALNCTYRPAAGGYQPTTITARRFN</sequence>